<evidence type="ECO:0000313" key="2">
    <source>
        <dbReference type="Proteomes" id="UP000828941"/>
    </source>
</evidence>
<dbReference type="EMBL" id="CM039427">
    <property type="protein sequence ID" value="KAI4355846.1"/>
    <property type="molecule type" value="Genomic_DNA"/>
</dbReference>
<accession>A0ACB9Q7K8</accession>
<sequence>MQILQLRPETPEVLKIALTIHRKKIDPNFEQRHPVHKGREENLELELELELKKDRFQFRSLCHHLTKTNFTTLSTLFCLFPLTWLSAIGKPLAGAVGKWLNPSFRFVLPCLKVRPPSHTKSKPTPNISSSTPGFSV</sequence>
<evidence type="ECO:0000313" key="1">
    <source>
        <dbReference type="EMBL" id="KAI4355846.1"/>
    </source>
</evidence>
<proteinExistence type="predicted"/>
<protein>
    <submittedName>
        <fullName evidence="1">Uncharacterized protein</fullName>
    </submittedName>
</protein>
<dbReference type="Proteomes" id="UP000828941">
    <property type="component" value="Chromosome 2"/>
</dbReference>
<keyword evidence="2" id="KW-1185">Reference proteome</keyword>
<comment type="caution">
    <text evidence="1">The sequence shown here is derived from an EMBL/GenBank/DDBJ whole genome shotgun (WGS) entry which is preliminary data.</text>
</comment>
<organism evidence="1 2">
    <name type="scientific">Bauhinia variegata</name>
    <name type="common">Purple orchid tree</name>
    <name type="synonym">Phanera variegata</name>
    <dbReference type="NCBI Taxonomy" id="167791"/>
    <lineage>
        <taxon>Eukaryota</taxon>
        <taxon>Viridiplantae</taxon>
        <taxon>Streptophyta</taxon>
        <taxon>Embryophyta</taxon>
        <taxon>Tracheophyta</taxon>
        <taxon>Spermatophyta</taxon>
        <taxon>Magnoliopsida</taxon>
        <taxon>eudicotyledons</taxon>
        <taxon>Gunneridae</taxon>
        <taxon>Pentapetalae</taxon>
        <taxon>rosids</taxon>
        <taxon>fabids</taxon>
        <taxon>Fabales</taxon>
        <taxon>Fabaceae</taxon>
        <taxon>Cercidoideae</taxon>
        <taxon>Cercideae</taxon>
        <taxon>Bauhiniinae</taxon>
        <taxon>Bauhinia</taxon>
    </lineage>
</organism>
<reference evidence="1 2" key="1">
    <citation type="journal article" date="2022" name="DNA Res.">
        <title>Chromosomal-level genome assembly of the orchid tree Bauhinia variegata (Leguminosae; Cercidoideae) supports the allotetraploid origin hypothesis of Bauhinia.</title>
        <authorList>
            <person name="Zhong Y."/>
            <person name="Chen Y."/>
            <person name="Zheng D."/>
            <person name="Pang J."/>
            <person name="Liu Y."/>
            <person name="Luo S."/>
            <person name="Meng S."/>
            <person name="Qian L."/>
            <person name="Wei D."/>
            <person name="Dai S."/>
            <person name="Zhou R."/>
        </authorList>
    </citation>
    <scope>NUCLEOTIDE SEQUENCE [LARGE SCALE GENOMIC DNA]</scope>
    <source>
        <strain evidence="1">BV-YZ2020</strain>
    </source>
</reference>
<gene>
    <name evidence="1" type="ORF">L6164_004581</name>
</gene>
<name>A0ACB9Q7K8_BAUVA</name>